<dbReference type="STRING" id="500610.SAMN02799615_00852"/>
<dbReference type="RefSeq" id="WP_026636559.1">
    <property type="nucleotide sequence ID" value="NZ_FONH01000002.1"/>
</dbReference>
<dbReference type="EMBL" id="FONH01000002">
    <property type="protein sequence ID" value="SFE36529.1"/>
    <property type="molecule type" value="Genomic_DNA"/>
</dbReference>
<reference evidence="2" key="1">
    <citation type="submission" date="2016-10" db="EMBL/GenBank/DDBJ databases">
        <authorList>
            <person name="Varghese N."/>
            <person name="Submissions S."/>
        </authorList>
    </citation>
    <scope>NUCLEOTIDE SEQUENCE [LARGE SCALE GENOMIC DNA]</scope>
    <source>
        <strain evidence="2">UNC178MFTsu3.1</strain>
    </source>
</reference>
<proteinExistence type="predicted"/>
<evidence type="ECO:0000313" key="2">
    <source>
        <dbReference type="Proteomes" id="UP000199477"/>
    </source>
</evidence>
<evidence type="ECO:0008006" key="3">
    <source>
        <dbReference type="Google" id="ProtNLM"/>
    </source>
</evidence>
<name>A0A1I1ZY32_9GAMM</name>
<accession>A0A1I1ZY32</accession>
<dbReference type="Proteomes" id="UP000199477">
    <property type="component" value="Unassembled WGS sequence"/>
</dbReference>
<evidence type="ECO:0000313" key="1">
    <source>
        <dbReference type="EMBL" id="SFE36529.1"/>
    </source>
</evidence>
<organism evidence="1 2">
    <name type="scientific">Dyella marensis</name>
    <dbReference type="NCBI Taxonomy" id="500610"/>
    <lineage>
        <taxon>Bacteria</taxon>
        <taxon>Pseudomonadati</taxon>
        <taxon>Pseudomonadota</taxon>
        <taxon>Gammaproteobacteria</taxon>
        <taxon>Lysobacterales</taxon>
        <taxon>Rhodanobacteraceae</taxon>
        <taxon>Dyella</taxon>
    </lineage>
</organism>
<gene>
    <name evidence="1" type="ORF">SAMN02799615_00852</name>
</gene>
<keyword evidence="2" id="KW-1185">Reference proteome</keyword>
<dbReference type="AlphaFoldDB" id="A0A1I1ZY32"/>
<protein>
    <recommendedName>
        <fullName evidence="3">HK97 gp10 family phage protein</fullName>
    </recommendedName>
</protein>
<sequence>MADPIKAKFDTSGWERGLQQLLGPARISLARTMAVAGGRVLRDEAKVLAPVGTLEEGSIYPGALRDAIYVAYKPARSIDSAQVYSVSWNAKKAPHGHLLEFGHWRTNVSYTGKDGEWYSNPNVKLPKPVWIPGHAFLRRSLGAMDRARAAMMDAGRKRLFELLADPTADEEVPNG</sequence>